<protein>
    <recommendedName>
        <fullName evidence="4">DUF3778 domain-containing protein</fullName>
    </recommendedName>
</protein>
<dbReference type="Proteomes" id="UP000007306">
    <property type="component" value="Chromosome 2"/>
</dbReference>
<dbReference type="AlphaFoldDB" id="I1NXS5"/>
<dbReference type="EnsemblPlants" id="ORGLA02G0053100.1">
    <property type="protein sequence ID" value="ORGLA02G0053100.1"/>
    <property type="gene ID" value="ORGLA02G0053100"/>
</dbReference>
<evidence type="ECO:0000313" key="2">
    <source>
        <dbReference type="EnsemblPlants" id="ORGLA02G0053100.1"/>
    </source>
</evidence>
<sequence length="96" mass="10628">MVICMFWTALRRTGALPFYSMGEPPFAEVPRETQAANTIGCFLSRSIQISSGNIVSVSHRSVRFFINSLALVFQSIACFCCQSLRIEKTCATEGLI</sequence>
<dbReference type="OMA" id="AANTIGC"/>
<evidence type="ECO:0000256" key="1">
    <source>
        <dbReference type="SAM" id="SignalP"/>
    </source>
</evidence>
<accession>I1NXS5</accession>
<dbReference type="Gramene" id="ORGLA02G0053100.1">
    <property type="protein sequence ID" value="ORGLA02G0053100.1"/>
    <property type="gene ID" value="ORGLA02G0053100"/>
</dbReference>
<keyword evidence="3" id="KW-1185">Reference proteome</keyword>
<reference evidence="2 3" key="2">
    <citation type="submission" date="2018-04" db="EMBL/GenBank/DDBJ databases">
        <title>OglaRS2 (Oryza glaberrima Reference Sequence Version 2).</title>
        <authorList>
            <person name="Zhang J."/>
            <person name="Kudrna D."/>
            <person name="Lee S."/>
            <person name="Talag J."/>
            <person name="Rajasekar S."/>
            <person name="Wing R.A."/>
        </authorList>
    </citation>
    <scope>NUCLEOTIDE SEQUENCE [LARGE SCALE GENOMIC DNA]</scope>
    <source>
        <strain evidence="2 3">cv. IRGC 96717</strain>
    </source>
</reference>
<evidence type="ECO:0008006" key="4">
    <source>
        <dbReference type="Google" id="ProtNLM"/>
    </source>
</evidence>
<feature type="signal peptide" evidence="1">
    <location>
        <begin position="1"/>
        <end position="15"/>
    </location>
</feature>
<proteinExistence type="predicted"/>
<feature type="chain" id="PRO_5012994513" description="DUF3778 domain-containing protein" evidence="1">
    <location>
        <begin position="16"/>
        <end position="96"/>
    </location>
</feature>
<dbReference type="HOGENOM" id="CLU_184052_0_0_1"/>
<organism evidence="2 3">
    <name type="scientific">Oryza glaberrima</name>
    <name type="common">African rice</name>
    <dbReference type="NCBI Taxonomy" id="4538"/>
    <lineage>
        <taxon>Eukaryota</taxon>
        <taxon>Viridiplantae</taxon>
        <taxon>Streptophyta</taxon>
        <taxon>Embryophyta</taxon>
        <taxon>Tracheophyta</taxon>
        <taxon>Spermatophyta</taxon>
        <taxon>Magnoliopsida</taxon>
        <taxon>Liliopsida</taxon>
        <taxon>Poales</taxon>
        <taxon>Poaceae</taxon>
        <taxon>BOP clade</taxon>
        <taxon>Oryzoideae</taxon>
        <taxon>Oryzeae</taxon>
        <taxon>Oryzinae</taxon>
        <taxon>Oryza</taxon>
    </lineage>
</organism>
<name>I1NXS5_ORYGL</name>
<keyword evidence="1" id="KW-0732">Signal</keyword>
<evidence type="ECO:0000313" key="3">
    <source>
        <dbReference type="Proteomes" id="UP000007306"/>
    </source>
</evidence>
<reference evidence="2" key="1">
    <citation type="submission" date="2015-06" db="UniProtKB">
        <authorList>
            <consortium name="EnsemblPlants"/>
        </authorList>
    </citation>
    <scope>IDENTIFICATION</scope>
</reference>